<name>A0ABV7K9W8_9HYPH</name>
<organism evidence="2 3">
    <name type="scientific">Aquamicrobium soli</name>
    <dbReference type="NCBI Taxonomy" id="1811518"/>
    <lineage>
        <taxon>Bacteria</taxon>
        <taxon>Pseudomonadati</taxon>
        <taxon>Pseudomonadota</taxon>
        <taxon>Alphaproteobacteria</taxon>
        <taxon>Hyphomicrobiales</taxon>
        <taxon>Phyllobacteriaceae</taxon>
        <taxon>Aquamicrobium</taxon>
    </lineage>
</organism>
<evidence type="ECO:0000313" key="3">
    <source>
        <dbReference type="Proteomes" id="UP001595583"/>
    </source>
</evidence>
<dbReference type="Proteomes" id="UP001595583">
    <property type="component" value="Unassembled WGS sequence"/>
</dbReference>
<comment type="caution">
    <text evidence="2">The sequence shown here is derived from an EMBL/GenBank/DDBJ whole genome shotgun (WGS) entry which is preliminary data.</text>
</comment>
<keyword evidence="3" id="KW-1185">Reference proteome</keyword>
<dbReference type="SUPFAM" id="SSF53850">
    <property type="entry name" value="Periplasmic binding protein-like II"/>
    <property type="match status" value="1"/>
</dbReference>
<dbReference type="InterPro" id="IPR006311">
    <property type="entry name" value="TAT_signal"/>
</dbReference>
<evidence type="ECO:0000259" key="1">
    <source>
        <dbReference type="Pfam" id="PF09084"/>
    </source>
</evidence>
<dbReference type="EMBL" id="JBHRTK010000012">
    <property type="protein sequence ID" value="MFC3206581.1"/>
    <property type="molecule type" value="Genomic_DNA"/>
</dbReference>
<dbReference type="PANTHER" id="PTHR30024">
    <property type="entry name" value="ALIPHATIC SULFONATES-BINDING PROTEIN-RELATED"/>
    <property type="match status" value="1"/>
</dbReference>
<reference evidence="3" key="1">
    <citation type="journal article" date="2019" name="Int. J. Syst. Evol. Microbiol.">
        <title>The Global Catalogue of Microorganisms (GCM) 10K type strain sequencing project: providing services to taxonomists for standard genome sequencing and annotation.</title>
        <authorList>
            <consortium name="The Broad Institute Genomics Platform"/>
            <consortium name="The Broad Institute Genome Sequencing Center for Infectious Disease"/>
            <person name="Wu L."/>
            <person name="Ma J."/>
        </authorList>
    </citation>
    <scope>NUCLEOTIDE SEQUENCE [LARGE SCALE GENOMIC DNA]</scope>
    <source>
        <strain evidence="3">KCTC 52165</strain>
    </source>
</reference>
<dbReference type="PANTHER" id="PTHR30024:SF48">
    <property type="entry name" value="ABC TRANSPORTER SUBSTRATE-BINDING PROTEIN"/>
    <property type="match status" value="1"/>
</dbReference>
<protein>
    <submittedName>
        <fullName evidence="2">ABC transporter substrate-binding protein</fullName>
    </submittedName>
</protein>
<proteinExistence type="predicted"/>
<evidence type="ECO:0000313" key="2">
    <source>
        <dbReference type="EMBL" id="MFC3206581.1"/>
    </source>
</evidence>
<dbReference type="InterPro" id="IPR015168">
    <property type="entry name" value="SsuA/THI5"/>
</dbReference>
<gene>
    <name evidence="2" type="ORF">ACFOHJ_10200</name>
</gene>
<dbReference type="RefSeq" id="WP_378220396.1">
    <property type="nucleotide sequence ID" value="NZ_JBHRTK010000012.1"/>
</dbReference>
<feature type="domain" description="SsuA/THI5-like" evidence="1">
    <location>
        <begin position="68"/>
        <end position="270"/>
    </location>
</feature>
<dbReference type="Gene3D" id="3.40.190.10">
    <property type="entry name" value="Periplasmic binding protein-like II"/>
    <property type="match status" value="2"/>
</dbReference>
<accession>A0ABV7K9W8</accession>
<sequence>MRLPGPAAGHLTPKGRGTGVSRRTLLGLALAGAGAAILPTPGRAVPKVRIGILKFGTVSWELETIRRHGFDAANGVALDIVPFAGEDASNVAFLAGDLDMIVSDWLWVSRLRADGDDVTLLPYSTAVGAIMVREGSPIRALGDLAGRKLAVAGGPLDKSWLLIRAMAERDHGLDLTRQAEVAFGAPPLLQQKTIEGEFDAVLNFWHFCARLEANGFRRLIGADDAAKALGASGPVSALGYVFRERWARDNQPALAGFMKASAAAKDVLAKSDEEWRTLAPIVRAEGAELEKLRDRYRQGIPARPVAQDAEDAARLYRVLAGIGGEKLVGNAPDMAPGTFWQGSG</sequence>
<dbReference type="PROSITE" id="PS51318">
    <property type="entry name" value="TAT"/>
    <property type="match status" value="1"/>
</dbReference>
<dbReference type="Pfam" id="PF09084">
    <property type="entry name" value="NMT1"/>
    <property type="match status" value="1"/>
</dbReference>